<dbReference type="OrthoDB" id="3778186at2759"/>
<gene>
    <name evidence="1" type="ORF">N0V89_001560</name>
</gene>
<keyword evidence="2" id="KW-1185">Reference proteome</keyword>
<proteinExistence type="predicted"/>
<evidence type="ECO:0008006" key="3">
    <source>
        <dbReference type="Google" id="ProtNLM"/>
    </source>
</evidence>
<accession>A0A9W8XXA8</accession>
<dbReference type="EMBL" id="JAPEUX010000001">
    <property type="protein sequence ID" value="KAJ4360991.1"/>
    <property type="molecule type" value="Genomic_DNA"/>
</dbReference>
<dbReference type="RefSeq" id="XP_056077193.1">
    <property type="nucleotide sequence ID" value="XM_056210371.1"/>
</dbReference>
<protein>
    <recommendedName>
        <fullName evidence="3">BTB domain-containing protein</fullName>
    </recommendedName>
</protein>
<organism evidence="1 2">
    <name type="scientific">Didymosphaeria variabile</name>
    <dbReference type="NCBI Taxonomy" id="1932322"/>
    <lineage>
        <taxon>Eukaryota</taxon>
        <taxon>Fungi</taxon>
        <taxon>Dikarya</taxon>
        <taxon>Ascomycota</taxon>
        <taxon>Pezizomycotina</taxon>
        <taxon>Dothideomycetes</taxon>
        <taxon>Pleosporomycetidae</taxon>
        <taxon>Pleosporales</taxon>
        <taxon>Massarineae</taxon>
        <taxon>Didymosphaeriaceae</taxon>
        <taxon>Didymosphaeria</taxon>
    </lineage>
</organism>
<name>A0A9W8XXA8_9PLEO</name>
<evidence type="ECO:0000313" key="1">
    <source>
        <dbReference type="EMBL" id="KAJ4360991.1"/>
    </source>
</evidence>
<evidence type="ECO:0000313" key="2">
    <source>
        <dbReference type="Proteomes" id="UP001140513"/>
    </source>
</evidence>
<dbReference type="GeneID" id="80905090"/>
<dbReference type="AlphaFoldDB" id="A0A9W8XXA8"/>
<dbReference type="Proteomes" id="UP001140513">
    <property type="component" value="Unassembled WGS sequence"/>
</dbReference>
<reference evidence="1" key="1">
    <citation type="submission" date="2022-10" db="EMBL/GenBank/DDBJ databases">
        <title>Tapping the CABI collections for fungal endophytes: first genome assemblies for Collariella, Neodidymelliopsis, Ascochyta clinopodiicola, Didymella pomorum, Didymosphaeria variabile, Neocosmospora piperis and Neocucurbitaria cava.</title>
        <authorList>
            <person name="Hill R."/>
        </authorList>
    </citation>
    <scope>NUCLEOTIDE SEQUENCE</scope>
    <source>
        <strain evidence="1">IMI 356815</strain>
    </source>
</reference>
<comment type="caution">
    <text evidence="1">The sequence shown here is derived from an EMBL/GenBank/DDBJ whole genome shotgun (WGS) entry which is preliminary data.</text>
</comment>
<sequence>MSTFSKTQTVAMNPLAADHNPLVSAKTPVHEVMNGCVDLRQLSHEERRGLLEGPMVTLTLNGNFIARVHKRVLMAVSLWANNRIQDRATTTVLALPASASRADRKALKTVIGWMSMAYVGAVKLRGIPMGQNTVEACKIFHAATALDMRPHVSHIAAYFHTYINDQNTLLGYEELDAILRSFAPDTPVFKHLAKDLAHRHHKGKVPDMKEFTAYLKKNPDLSRAMIEVDKGYAAARKEKREAAQAAARVKYSEARKEERRLMTEQRRREDFEANLSAARGGRSGGYGMGI</sequence>